<proteinExistence type="predicted"/>
<protein>
    <recommendedName>
        <fullName evidence="3">Reverse transcriptase domain-containing protein</fullName>
    </recommendedName>
</protein>
<gene>
    <name evidence="1" type="ORF">ElyMa_003239800</name>
</gene>
<reference evidence="1 2" key="1">
    <citation type="journal article" date="2021" name="Elife">
        <title>Chloroplast acquisition without the gene transfer in kleptoplastic sea slugs, Plakobranchus ocellatus.</title>
        <authorList>
            <person name="Maeda T."/>
            <person name="Takahashi S."/>
            <person name="Yoshida T."/>
            <person name="Shimamura S."/>
            <person name="Takaki Y."/>
            <person name="Nagai Y."/>
            <person name="Toyoda A."/>
            <person name="Suzuki Y."/>
            <person name="Arimoto A."/>
            <person name="Ishii H."/>
            <person name="Satoh N."/>
            <person name="Nishiyama T."/>
            <person name="Hasebe M."/>
            <person name="Maruyama T."/>
            <person name="Minagawa J."/>
            <person name="Obokata J."/>
            <person name="Shigenobu S."/>
        </authorList>
    </citation>
    <scope>NUCLEOTIDE SEQUENCE [LARGE SCALE GENOMIC DNA]</scope>
</reference>
<keyword evidence="2" id="KW-1185">Reference proteome</keyword>
<accession>A0AAV4J549</accession>
<name>A0AAV4J549_9GAST</name>
<dbReference type="AlphaFoldDB" id="A0AAV4J549"/>
<dbReference type="EMBL" id="BMAT01006665">
    <property type="protein sequence ID" value="GFS17476.1"/>
    <property type="molecule type" value="Genomic_DNA"/>
</dbReference>
<sequence length="112" mass="12521">MTVPTAGSLTRVSYQKVFAKDAFYHHSSLFWLCGIYWDLWQQLDDLDFASDLAFLSHTKGQMQSKTEDLNIISKSLGLRTHGGKSKVLRSGVETEEAIIYGTGALEEVVSFT</sequence>
<evidence type="ECO:0000313" key="1">
    <source>
        <dbReference type="EMBL" id="GFS17476.1"/>
    </source>
</evidence>
<organism evidence="1 2">
    <name type="scientific">Elysia marginata</name>
    <dbReference type="NCBI Taxonomy" id="1093978"/>
    <lineage>
        <taxon>Eukaryota</taxon>
        <taxon>Metazoa</taxon>
        <taxon>Spiralia</taxon>
        <taxon>Lophotrochozoa</taxon>
        <taxon>Mollusca</taxon>
        <taxon>Gastropoda</taxon>
        <taxon>Heterobranchia</taxon>
        <taxon>Euthyneura</taxon>
        <taxon>Panpulmonata</taxon>
        <taxon>Sacoglossa</taxon>
        <taxon>Placobranchoidea</taxon>
        <taxon>Plakobranchidae</taxon>
        <taxon>Elysia</taxon>
    </lineage>
</organism>
<evidence type="ECO:0008006" key="3">
    <source>
        <dbReference type="Google" id="ProtNLM"/>
    </source>
</evidence>
<evidence type="ECO:0000313" key="2">
    <source>
        <dbReference type="Proteomes" id="UP000762676"/>
    </source>
</evidence>
<dbReference type="Proteomes" id="UP000762676">
    <property type="component" value="Unassembled WGS sequence"/>
</dbReference>
<comment type="caution">
    <text evidence="1">The sequence shown here is derived from an EMBL/GenBank/DDBJ whole genome shotgun (WGS) entry which is preliminary data.</text>
</comment>